<protein>
    <submittedName>
        <fullName evidence="2">Carboxymuconolactone decarboxylase family protein</fullName>
    </submittedName>
</protein>
<evidence type="ECO:0000259" key="1">
    <source>
        <dbReference type="Pfam" id="PF02627"/>
    </source>
</evidence>
<feature type="domain" description="Carboxymuconolactone decarboxylase-like" evidence="1">
    <location>
        <begin position="40"/>
        <end position="122"/>
    </location>
</feature>
<dbReference type="RefSeq" id="WP_158016643.1">
    <property type="nucleotide sequence ID" value="NZ_CBCSKE010000001.1"/>
</dbReference>
<dbReference type="SUPFAM" id="SSF69118">
    <property type="entry name" value="AhpD-like"/>
    <property type="match status" value="1"/>
</dbReference>
<dbReference type="PANTHER" id="PTHR34846:SF11">
    <property type="entry name" value="4-CARBOXYMUCONOLACTONE DECARBOXYLASE FAMILY PROTEIN (AFU_ORTHOLOGUE AFUA_6G11590)"/>
    <property type="match status" value="1"/>
</dbReference>
<proteinExistence type="predicted"/>
<dbReference type="InterPro" id="IPR029032">
    <property type="entry name" value="AhpD-like"/>
</dbReference>
<keyword evidence="3" id="KW-1185">Reference proteome</keyword>
<organism evidence="2 3">
    <name type="scientific">Mycobacterium basiliense</name>
    <dbReference type="NCBI Taxonomy" id="2094119"/>
    <lineage>
        <taxon>Bacteria</taxon>
        <taxon>Bacillati</taxon>
        <taxon>Actinomycetota</taxon>
        <taxon>Actinomycetes</taxon>
        <taxon>Mycobacteriales</taxon>
        <taxon>Mycobacteriaceae</taxon>
        <taxon>Mycobacterium</taxon>
    </lineage>
</organism>
<gene>
    <name evidence="2" type="ORF">MB901379_02180</name>
</gene>
<dbReference type="Proteomes" id="UP000269998">
    <property type="component" value="Chromosome"/>
</dbReference>
<dbReference type="InterPro" id="IPR003779">
    <property type="entry name" value="CMD-like"/>
</dbReference>
<evidence type="ECO:0000313" key="3">
    <source>
        <dbReference type="Proteomes" id="UP000269998"/>
    </source>
</evidence>
<reference evidence="3" key="1">
    <citation type="submission" date="2018-02" db="EMBL/GenBank/DDBJ databases">
        <authorList>
            <person name="Seth-Smith MB H."/>
            <person name="Seth-Smith H."/>
        </authorList>
    </citation>
    <scope>NUCLEOTIDE SEQUENCE [LARGE SCALE GENOMIC DNA]</scope>
</reference>
<accession>A0A3S4BF53</accession>
<dbReference type="OrthoDB" id="4704294at2"/>
<dbReference type="AlphaFoldDB" id="A0A3S4BF53"/>
<dbReference type="EMBL" id="LR130759">
    <property type="protein sequence ID" value="VDM88618.1"/>
    <property type="molecule type" value="Genomic_DNA"/>
</dbReference>
<dbReference type="PANTHER" id="PTHR34846">
    <property type="entry name" value="4-CARBOXYMUCONOLACTONE DECARBOXYLASE FAMILY PROTEIN (AFU_ORTHOLOGUE AFUA_6G11590)"/>
    <property type="match status" value="1"/>
</dbReference>
<name>A0A3S4BF53_9MYCO</name>
<dbReference type="KEGG" id="mbai:MB901379_02180"/>
<sequence length="187" mass="20823">MTKSRVPRLPLADAKAAADQAGVPDYMAELNIFQVLLNHPHLARTFNDMLATMLWHGALDPRLRELVIMRIGWLTGCDYEWTQHWRVATGLGVSAEDLLGVRDWQSYNDFGSVERAVLSATDDVVRNGAVSTESWTACERELQGDSTVLIELVTAISSWRMVATILHSLRVPLEDGLPSWPPDGRSP</sequence>
<dbReference type="GO" id="GO:0051920">
    <property type="term" value="F:peroxiredoxin activity"/>
    <property type="evidence" value="ECO:0007669"/>
    <property type="project" value="InterPro"/>
</dbReference>
<dbReference type="Gene3D" id="1.20.1290.10">
    <property type="entry name" value="AhpD-like"/>
    <property type="match status" value="1"/>
</dbReference>
<evidence type="ECO:0000313" key="2">
    <source>
        <dbReference type="EMBL" id="VDM88618.1"/>
    </source>
</evidence>
<dbReference type="Pfam" id="PF02627">
    <property type="entry name" value="CMD"/>
    <property type="match status" value="1"/>
</dbReference>